<evidence type="ECO:0000313" key="6">
    <source>
        <dbReference type="Proteomes" id="UP000594263"/>
    </source>
</evidence>
<evidence type="ECO:0000256" key="1">
    <source>
        <dbReference type="ARBA" id="ARBA00006643"/>
    </source>
</evidence>
<evidence type="ECO:0000256" key="3">
    <source>
        <dbReference type="PROSITE-ProRule" id="PRU00708"/>
    </source>
</evidence>
<dbReference type="PROSITE" id="PS51375">
    <property type="entry name" value="PPR"/>
    <property type="match status" value="5"/>
</dbReference>
<dbReference type="Gene3D" id="1.25.40.10">
    <property type="entry name" value="Tetratricopeptide repeat domain"/>
    <property type="match status" value="4"/>
</dbReference>
<keyword evidence="6" id="KW-1185">Reference proteome</keyword>
<dbReference type="PANTHER" id="PTHR47926">
    <property type="entry name" value="PENTATRICOPEPTIDE REPEAT-CONTAINING PROTEIN"/>
    <property type="match status" value="1"/>
</dbReference>
<dbReference type="InterPro" id="IPR046960">
    <property type="entry name" value="PPR_At4g14850-like_plant"/>
</dbReference>
<proteinExistence type="inferred from homology"/>
<protein>
    <recommendedName>
        <fullName evidence="4">DYW domain-containing protein</fullName>
    </recommendedName>
</protein>
<dbReference type="GO" id="GO:0008270">
    <property type="term" value="F:zinc ion binding"/>
    <property type="evidence" value="ECO:0007669"/>
    <property type="project" value="InterPro"/>
</dbReference>
<dbReference type="Pfam" id="PF14432">
    <property type="entry name" value="DYW_deaminase"/>
    <property type="match status" value="1"/>
</dbReference>
<feature type="repeat" description="PPR" evidence="3">
    <location>
        <begin position="317"/>
        <end position="351"/>
    </location>
</feature>
<dbReference type="InterPro" id="IPR046848">
    <property type="entry name" value="E_motif"/>
</dbReference>
<accession>A0A7N0USZ1</accession>
<dbReference type="Pfam" id="PF01535">
    <property type="entry name" value="PPR"/>
    <property type="match status" value="5"/>
</dbReference>
<dbReference type="EnsemblPlants" id="Kaladp0081s0171.1.v1.1">
    <property type="protein sequence ID" value="Kaladp0081s0171.1.v1.1.CDS.1"/>
    <property type="gene ID" value="Kaladp0081s0171.v1.1"/>
</dbReference>
<dbReference type="AlphaFoldDB" id="A0A7N0USZ1"/>
<reference evidence="5" key="1">
    <citation type="submission" date="2021-01" db="UniProtKB">
        <authorList>
            <consortium name="EnsemblPlants"/>
        </authorList>
    </citation>
    <scope>IDENTIFICATION</scope>
</reference>
<dbReference type="NCBIfam" id="TIGR00756">
    <property type="entry name" value="PPR"/>
    <property type="match status" value="5"/>
</dbReference>
<feature type="repeat" description="PPR" evidence="3">
    <location>
        <begin position="418"/>
        <end position="452"/>
    </location>
</feature>
<organism evidence="5 6">
    <name type="scientific">Kalanchoe fedtschenkoi</name>
    <name type="common">Lavender scallops</name>
    <name type="synonym">South American air plant</name>
    <dbReference type="NCBI Taxonomy" id="63787"/>
    <lineage>
        <taxon>Eukaryota</taxon>
        <taxon>Viridiplantae</taxon>
        <taxon>Streptophyta</taxon>
        <taxon>Embryophyta</taxon>
        <taxon>Tracheophyta</taxon>
        <taxon>Spermatophyta</taxon>
        <taxon>Magnoliopsida</taxon>
        <taxon>eudicotyledons</taxon>
        <taxon>Gunneridae</taxon>
        <taxon>Pentapetalae</taxon>
        <taxon>Saxifragales</taxon>
        <taxon>Crassulaceae</taxon>
        <taxon>Kalanchoe</taxon>
    </lineage>
</organism>
<dbReference type="InterPro" id="IPR002885">
    <property type="entry name" value="PPR_rpt"/>
</dbReference>
<dbReference type="OMA" id="HEAIVWK"/>
<comment type="similarity">
    <text evidence="1">Belongs to the PPR family. PCMP-H subfamily.</text>
</comment>
<dbReference type="InterPro" id="IPR011990">
    <property type="entry name" value="TPR-like_helical_dom_sf"/>
</dbReference>
<feature type="repeat" description="PPR" evidence="3">
    <location>
        <begin position="453"/>
        <end position="488"/>
    </location>
</feature>
<feature type="repeat" description="PPR" evidence="3">
    <location>
        <begin position="71"/>
        <end position="105"/>
    </location>
</feature>
<dbReference type="GO" id="GO:0009451">
    <property type="term" value="P:RNA modification"/>
    <property type="evidence" value="ECO:0007669"/>
    <property type="project" value="InterPro"/>
</dbReference>
<name>A0A7N0USZ1_KALFE</name>
<dbReference type="PANTHER" id="PTHR47926:SF347">
    <property type="entry name" value="PENTATRICOPEPTIDE REPEAT-CONTAINING PROTEIN"/>
    <property type="match status" value="1"/>
</dbReference>
<dbReference type="Pfam" id="PF13041">
    <property type="entry name" value="PPR_2"/>
    <property type="match status" value="2"/>
</dbReference>
<dbReference type="FunFam" id="1.25.40.10:FF:000305">
    <property type="entry name" value="Pentatricopeptide repeat-containing protein mitochondrial"/>
    <property type="match status" value="1"/>
</dbReference>
<dbReference type="InterPro" id="IPR032867">
    <property type="entry name" value="DYW_dom"/>
</dbReference>
<evidence type="ECO:0000313" key="5">
    <source>
        <dbReference type="EnsemblPlants" id="Kaladp0081s0171.1.v1.1.CDS.1"/>
    </source>
</evidence>
<dbReference type="GO" id="GO:0003723">
    <property type="term" value="F:RNA binding"/>
    <property type="evidence" value="ECO:0007669"/>
    <property type="project" value="InterPro"/>
</dbReference>
<evidence type="ECO:0000256" key="2">
    <source>
        <dbReference type="ARBA" id="ARBA00022737"/>
    </source>
</evidence>
<dbReference type="Pfam" id="PF20431">
    <property type="entry name" value="E_motif"/>
    <property type="match status" value="1"/>
</dbReference>
<feature type="domain" description="DYW" evidence="4">
    <location>
        <begin position="633"/>
        <end position="725"/>
    </location>
</feature>
<keyword evidence="2" id="KW-0677">Repeat</keyword>
<sequence>MRWSSRSLLCMKAFIFKHLRHYSAPAILHAKLVRNCSLTHLSSLNHLLHLYVKHQLLDDAHKLFDEMPDRDVRTWTVLISGFAKKGLLKTVLPLFSQMQAQGSCPNQFTLSSVLKCCARANQVRVGKAVHGWMLSTGVCFDVVLENSVLDLYVKCGALNFALRLFEMMKVRDPVSWNIVIGGCFQVGDNEKALQLFGIMPCKDVGSWNTVIDGLTRNGAEAIALKALYQMMVAGPALNTVTLSTALILASKLLDLDLGKQLHAQVLRCQNHTDGFVVNSLVHMYSKCDETATASLVFGHTSRDMTLKNYRLEEDIMDAAAWSSMVSGCVQNGRWEDALETFCNMVRGKLEVHMFILTSILSACADSGRLEFGQLIHAYAVKLGYRPDVSMSCALIDMYAKCGSSDDAHLIFRQTHDRNVVLWTSMISCCALNGDGLEAKHFFDSMIKEGVKPNAVTFVSILTACIHAGLVEDGCRYFHMMMDVYGIKPEAEHLTCMVDLYGRANRFGEAKRFIHENDMSGSVAAWSALLSSCRFHKNSEMAKLVTDHLVKLKSADSGALVMLSNLCANEERWEDSNEIRTSMKQKGIEKPPGQSWIQLKNQVHIFSAGNQSHPQHAAILSRLESLTAGVKEIGYSPNVIMVTQDVEEEQAEAFLRHHSEKLAVAFGIMSAGHGSPIRVMKNLRVCCDCHDFIKYTSRLLNREIIVRDIHRFHHFKNGSCSCGDYW</sequence>
<dbReference type="Proteomes" id="UP000594263">
    <property type="component" value="Unplaced"/>
</dbReference>
<feature type="repeat" description="PPR" evidence="3">
    <location>
        <begin position="172"/>
        <end position="206"/>
    </location>
</feature>
<dbReference type="Gramene" id="Kaladp0081s0171.1.v1.1">
    <property type="protein sequence ID" value="Kaladp0081s0171.1.v1.1.CDS.1"/>
    <property type="gene ID" value="Kaladp0081s0171.v1.1"/>
</dbReference>
<evidence type="ECO:0000259" key="4">
    <source>
        <dbReference type="Pfam" id="PF14432"/>
    </source>
</evidence>